<sequence length="405" mass="46281">MPSNNEKIPYFTINKIFWKWKLHDGADGCKIVPNFSLSMDRPAPPLPMQPKSIATEPKHSSATPKRDSLDKMVDDLERVGKALARFQTWLNASAPPKPAIVKLKKDDSVPAFDIQEIPEAMRKIYLPTSAKLMERWFSGKLNYSRTSSDESSEINQDGIPYPSDMYDMSTIKLDWILRFPRAKRQFDYLINEMIRSPKSRIELYKLLIPHKDCAARLYTDDICGNDIRELHRRFQFQYSKVDSTFGQKIETQLDAQLRNNGVPDDLSGALGSFNIYAALGSARFSWDVDSRRTTAEVTGVWVYVKDNYTFTDKSNERSQYLGHWSSDGVIVVPYSAVAAFSNSEHIPYVKYAVARGNSLIKGNVYYPVENVDFRKWSDIHGRGGDFIIYSDKKFIPISPPIEISL</sequence>
<protein>
    <submittedName>
        <fullName evidence="2">Uncharacterized protein</fullName>
    </submittedName>
</protein>
<dbReference type="EMBL" id="QTQX01000041">
    <property type="protein sequence ID" value="RQT15075.1"/>
    <property type="molecule type" value="Genomic_DNA"/>
</dbReference>
<reference evidence="2 3" key="1">
    <citation type="submission" date="2018-08" db="EMBL/GenBank/DDBJ databases">
        <title>Comparative analysis of Burkholderia isolates from Puerto Rico.</title>
        <authorList>
            <person name="Hall C."/>
            <person name="Sahl J."/>
            <person name="Wagner D."/>
        </authorList>
    </citation>
    <scope>NUCLEOTIDE SEQUENCE [LARGE SCALE GENOMIC DNA]</scope>
    <source>
        <strain evidence="2 3">Bp9001</strain>
    </source>
</reference>
<dbReference type="RefSeq" id="WP_124619940.1">
    <property type="nucleotide sequence ID" value="NZ_JAPQZI010000045.1"/>
</dbReference>
<accession>A0A3N8PUT8</accession>
<evidence type="ECO:0000313" key="2">
    <source>
        <dbReference type="EMBL" id="RQT15075.1"/>
    </source>
</evidence>
<evidence type="ECO:0000313" key="3">
    <source>
        <dbReference type="Proteomes" id="UP000269271"/>
    </source>
</evidence>
<dbReference type="Proteomes" id="UP000269271">
    <property type="component" value="Unassembled WGS sequence"/>
</dbReference>
<gene>
    <name evidence="2" type="ORF">DF037_37830</name>
</gene>
<name>A0A3N8PUT8_9BURK</name>
<feature type="compositionally biased region" description="Basic and acidic residues" evidence="1">
    <location>
        <begin position="56"/>
        <end position="68"/>
    </location>
</feature>
<comment type="caution">
    <text evidence="2">The sequence shown here is derived from an EMBL/GenBank/DDBJ whole genome shotgun (WGS) entry which is preliminary data.</text>
</comment>
<dbReference type="InterPro" id="IPR045646">
    <property type="entry name" value="DUF6402"/>
</dbReference>
<evidence type="ECO:0000256" key="1">
    <source>
        <dbReference type="SAM" id="MobiDB-lite"/>
    </source>
</evidence>
<organism evidence="2 3">
    <name type="scientific">Burkholderia contaminans</name>
    <dbReference type="NCBI Taxonomy" id="488447"/>
    <lineage>
        <taxon>Bacteria</taxon>
        <taxon>Pseudomonadati</taxon>
        <taxon>Pseudomonadota</taxon>
        <taxon>Betaproteobacteria</taxon>
        <taxon>Burkholderiales</taxon>
        <taxon>Burkholderiaceae</taxon>
        <taxon>Burkholderia</taxon>
        <taxon>Burkholderia cepacia complex</taxon>
    </lineage>
</organism>
<feature type="region of interest" description="Disordered" evidence="1">
    <location>
        <begin position="40"/>
        <end position="68"/>
    </location>
</feature>
<dbReference type="Pfam" id="PF19940">
    <property type="entry name" value="DUF6402"/>
    <property type="match status" value="1"/>
</dbReference>
<dbReference type="AlphaFoldDB" id="A0A3N8PUT8"/>
<proteinExistence type="predicted"/>